<dbReference type="InterPro" id="IPR011856">
    <property type="entry name" value="tRNA_endonuc-like_dom_sf"/>
</dbReference>
<dbReference type="Gene3D" id="3.40.1350.10">
    <property type="match status" value="1"/>
</dbReference>
<comment type="caution">
    <text evidence="3">The sequence shown here is derived from an EMBL/GenBank/DDBJ whole genome shotgun (WGS) entry which is preliminary data.</text>
</comment>
<dbReference type="InterPro" id="IPR003509">
    <property type="entry name" value="UPF0102_YraN-like"/>
</dbReference>
<dbReference type="PANTHER" id="PTHR34039:SF1">
    <property type="entry name" value="UPF0102 PROTEIN YRAN"/>
    <property type="match status" value="1"/>
</dbReference>
<keyword evidence="4" id="KW-1185">Reference proteome</keyword>
<gene>
    <name evidence="3" type="ORF">ABVT11_04480</name>
</gene>
<dbReference type="InterPro" id="IPR011335">
    <property type="entry name" value="Restrct_endonuc-II-like"/>
</dbReference>
<evidence type="ECO:0000256" key="2">
    <source>
        <dbReference type="HAMAP-Rule" id="MF_00048"/>
    </source>
</evidence>
<proteinExistence type="inferred from homology"/>
<dbReference type="RefSeq" id="WP_345924200.1">
    <property type="nucleotide sequence ID" value="NZ_JBDIVF010000001.1"/>
</dbReference>
<sequence length="146" mass="16521">MSSLSEGVAWVRKAFDCLLHGQPPQVAPTRGARAEMLAERELRTHGARILARNARYRGGEIDLIAEHEGCIAFVEVRLRSRTDYGGAAASITIAKQRRIVLAARHWLRDAGQMHRHKPCRFDAMLYDSLDENHVEWLRSAFDARTS</sequence>
<comment type="similarity">
    <text evidence="1 2">Belongs to the UPF0102 family.</text>
</comment>
<dbReference type="EMBL" id="JBEWLZ010000002">
    <property type="protein sequence ID" value="MET1489070.1"/>
    <property type="molecule type" value="Genomic_DNA"/>
</dbReference>
<dbReference type="Pfam" id="PF02021">
    <property type="entry name" value="UPF0102"/>
    <property type="match status" value="1"/>
</dbReference>
<protein>
    <recommendedName>
        <fullName evidence="2">UPF0102 protein ABVT11_04480</fullName>
    </recommendedName>
</protein>
<evidence type="ECO:0000313" key="3">
    <source>
        <dbReference type="EMBL" id="MET1489070.1"/>
    </source>
</evidence>
<name>A0ABV2CMD5_9RHOO</name>
<dbReference type="HAMAP" id="MF_00048">
    <property type="entry name" value="UPF0102"/>
    <property type="match status" value="1"/>
</dbReference>
<dbReference type="Proteomes" id="UP001548590">
    <property type="component" value="Unassembled WGS sequence"/>
</dbReference>
<dbReference type="PANTHER" id="PTHR34039">
    <property type="entry name" value="UPF0102 PROTEIN YRAN"/>
    <property type="match status" value="1"/>
</dbReference>
<accession>A0ABV2CMD5</accession>
<evidence type="ECO:0000313" key="4">
    <source>
        <dbReference type="Proteomes" id="UP001548590"/>
    </source>
</evidence>
<reference evidence="3 4" key="1">
    <citation type="submission" date="2024-07" db="EMBL/GenBank/DDBJ databases">
        <title>Uliginosibacterium paludis KCTC:42655.</title>
        <authorList>
            <person name="Kim M.K."/>
        </authorList>
    </citation>
    <scope>NUCLEOTIDE SEQUENCE [LARGE SCALE GENOMIC DNA]</scope>
    <source>
        <strain evidence="3 4">KCTC 42655</strain>
    </source>
</reference>
<dbReference type="NCBIfam" id="TIGR00252">
    <property type="entry name" value="YraN family protein"/>
    <property type="match status" value="1"/>
</dbReference>
<evidence type="ECO:0000256" key="1">
    <source>
        <dbReference type="ARBA" id="ARBA00006738"/>
    </source>
</evidence>
<dbReference type="SUPFAM" id="SSF52980">
    <property type="entry name" value="Restriction endonuclease-like"/>
    <property type="match status" value="1"/>
</dbReference>
<organism evidence="3 4">
    <name type="scientific">Uliginosibacterium paludis</name>
    <dbReference type="NCBI Taxonomy" id="1615952"/>
    <lineage>
        <taxon>Bacteria</taxon>
        <taxon>Pseudomonadati</taxon>
        <taxon>Pseudomonadota</taxon>
        <taxon>Betaproteobacteria</taxon>
        <taxon>Rhodocyclales</taxon>
        <taxon>Zoogloeaceae</taxon>
        <taxon>Uliginosibacterium</taxon>
    </lineage>
</organism>
<dbReference type="CDD" id="cd20736">
    <property type="entry name" value="PoNe_Nuclease"/>
    <property type="match status" value="1"/>
</dbReference>
<dbReference type="NCBIfam" id="NF009150">
    <property type="entry name" value="PRK12497.1-3"/>
    <property type="match status" value="1"/>
</dbReference>